<keyword evidence="6 7" id="KW-0472">Membrane</keyword>
<dbReference type="Pfam" id="PF00528">
    <property type="entry name" value="BPD_transp_1"/>
    <property type="match status" value="1"/>
</dbReference>
<keyword evidence="10" id="KW-1185">Reference proteome</keyword>
<proteinExistence type="inferred from homology"/>
<feature type="transmembrane region" description="Helical" evidence="7">
    <location>
        <begin position="178"/>
        <end position="197"/>
    </location>
</feature>
<comment type="caution">
    <text evidence="9">The sequence shown here is derived from an EMBL/GenBank/DDBJ whole genome shotgun (WGS) entry which is preliminary data.</text>
</comment>
<dbReference type="Gene3D" id="1.10.3720.10">
    <property type="entry name" value="MetI-like"/>
    <property type="match status" value="1"/>
</dbReference>
<name>A0A0T5NQS3_9RHOB</name>
<dbReference type="InterPro" id="IPR035906">
    <property type="entry name" value="MetI-like_sf"/>
</dbReference>
<feature type="transmembrane region" description="Helical" evidence="7">
    <location>
        <begin position="278"/>
        <end position="304"/>
    </location>
</feature>
<dbReference type="InterPro" id="IPR045621">
    <property type="entry name" value="BPD_transp_1_N"/>
</dbReference>
<evidence type="ECO:0000256" key="2">
    <source>
        <dbReference type="ARBA" id="ARBA00022448"/>
    </source>
</evidence>
<evidence type="ECO:0000256" key="7">
    <source>
        <dbReference type="RuleBase" id="RU363032"/>
    </source>
</evidence>
<protein>
    <submittedName>
        <fullName evidence="9">Peptide ABC transporter permease</fullName>
    </submittedName>
</protein>
<dbReference type="Proteomes" id="UP000051295">
    <property type="component" value="Unassembled WGS sequence"/>
</dbReference>
<dbReference type="PANTHER" id="PTHR43163">
    <property type="entry name" value="DIPEPTIDE TRANSPORT SYSTEM PERMEASE PROTEIN DPPB-RELATED"/>
    <property type="match status" value="1"/>
</dbReference>
<feature type="transmembrane region" description="Helical" evidence="7">
    <location>
        <begin position="134"/>
        <end position="158"/>
    </location>
</feature>
<keyword evidence="5 7" id="KW-1133">Transmembrane helix</keyword>
<gene>
    <name evidence="9" type="ORF">XM53_17020</name>
</gene>
<feature type="transmembrane region" description="Helical" evidence="7">
    <location>
        <begin position="231"/>
        <end position="258"/>
    </location>
</feature>
<dbReference type="RefSeq" id="WP_057795483.1">
    <property type="nucleotide sequence ID" value="NZ_LAXJ01000020.1"/>
</dbReference>
<dbReference type="GO" id="GO:0071916">
    <property type="term" value="F:dipeptide transmembrane transporter activity"/>
    <property type="evidence" value="ECO:0007669"/>
    <property type="project" value="TreeGrafter"/>
</dbReference>
<dbReference type="OrthoDB" id="9807402at2"/>
<evidence type="ECO:0000256" key="6">
    <source>
        <dbReference type="ARBA" id="ARBA00023136"/>
    </source>
</evidence>
<feature type="transmembrane region" description="Helical" evidence="7">
    <location>
        <begin position="97"/>
        <end position="122"/>
    </location>
</feature>
<dbReference type="EMBL" id="LAXJ01000020">
    <property type="protein sequence ID" value="KRS11285.1"/>
    <property type="molecule type" value="Genomic_DNA"/>
</dbReference>
<evidence type="ECO:0000313" key="10">
    <source>
        <dbReference type="Proteomes" id="UP000051295"/>
    </source>
</evidence>
<sequence>MLLYASQRLVLSVVIVMVAVSILTLMLHVVPGDPAVMILGPRATPELIEQTREAMGLDKPLPVQIVTFFGNILRGDLGQDVFTGREVSQIVFEQLPYTLILISISILWAAVLGIALGCYSALRRNTWLDTLTGVLSVGTISIPAFVMALYSVLVFAVWLQWLPAIGAGEGFWDGVTHLILPSFAIGVSWVGYVSRIVRASMLEVMGQPHVRMARAYGLPDRWITRSHILKIAVQPAVTLIGTGVAHLFSAAVFVEVIFARPGIGALIVQAVNERNYPIVLGAVLVTTGIIVLATLISDLVIAWLDPRQREDM</sequence>
<keyword evidence="2 7" id="KW-0813">Transport</keyword>
<accession>A0A0T5NQS3</accession>
<keyword evidence="3" id="KW-1003">Cell membrane</keyword>
<evidence type="ECO:0000313" key="9">
    <source>
        <dbReference type="EMBL" id="KRS11285.1"/>
    </source>
</evidence>
<dbReference type="STRING" id="1641875.XM53_17020"/>
<dbReference type="InterPro" id="IPR000515">
    <property type="entry name" value="MetI-like"/>
</dbReference>
<keyword evidence="4 7" id="KW-0812">Transmembrane</keyword>
<dbReference type="CDD" id="cd06261">
    <property type="entry name" value="TM_PBP2"/>
    <property type="match status" value="1"/>
</dbReference>
<comment type="subcellular location">
    <subcellularLocation>
        <location evidence="1 7">Cell membrane</location>
        <topology evidence="1 7">Multi-pass membrane protein</topology>
    </subcellularLocation>
</comment>
<evidence type="ECO:0000256" key="4">
    <source>
        <dbReference type="ARBA" id="ARBA00022692"/>
    </source>
</evidence>
<dbReference type="PROSITE" id="PS50928">
    <property type="entry name" value="ABC_TM1"/>
    <property type="match status" value="1"/>
</dbReference>
<reference evidence="9 10" key="1">
    <citation type="submission" date="2015-04" db="EMBL/GenBank/DDBJ databases">
        <title>The draft genome sequence of Roseovarius sp.R12b.</title>
        <authorList>
            <person name="Li G."/>
            <person name="Lai Q."/>
            <person name="Shao Z."/>
            <person name="Yan P."/>
        </authorList>
    </citation>
    <scope>NUCLEOTIDE SEQUENCE [LARGE SCALE GENOMIC DNA]</scope>
    <source>
        <strain evidence="9 10">R12B</strain>
    </source>
</reference>
<dbReference type="Pfam" id="PF19300">
    <property type="entry name" value="BPD_transp_1_N"/>
    <property type="match status" value="1"/>
</dbReference>
<dbReference type="PATRIC" id="fig|1641875.4.peg.1905"/>
<feature type="transmembrane region" description="Helical" evidence="7">
    <location>
        <begin position="9"/>
        <end position="30"/>
    </location>
</feature>
<dbReference type="GO" id="GO:0005886">
    <property type="term" value="C:plasma membrane"/>
    <property type="evidence" value="ECO:0007669"/>
    <property type="project" value="UniProtKB-SubCell"/>
</dbReference>
<organism evidence="9 10">
    <name type="scientific">Roseovarius atlanticus</name>
    <dbReference type="NCBI Taxonomy" id="1641875"/>
    <lineage>
        <taxon>Bacteria</taxon>
        <taxon>Pseudomonadati</taxon>
        <taxon>Pseudomonadota</taxon>
        <taxon>Alphaproteobacteria</taxon>
        <taxon>Rhodobacterales</taxon>
        <taxon>Roseobacteraceae</taxon>
        <taxon>Roseovarius</taxon>
    </lineage>
</organism>
<evidence type="ECO:0000256" key="5">
    <source>
        <dbReference type="ARBA" id="ARBA00022989"/>
    </source>
</evidence>
<dbReference type="SUPFAM" id="SSF161098">
    <property type="entry name" value="MetI-like"/>
    <property type="match status" value="1"/>
</dbReference>
<evidence type="ECO:0000256" key="1">
    <source>
        <dbReference type="ARBA" id="ARBA00004651"/>
    </source>
</evidence>
<dbReference type="PANTHER" id="PTHR43163:SF6">
    <property type="entry name" value="DIPEPTIDE TRANSPORT SYSTEM PERMEASE PROTEIN DPPB-RELATED"/>
    <property type="match status" value="1"/>
</dbReference>
<evidence type="ECO:0000256" key="3">
    <source>
        <dbReference type="ARBA" id="ARBA00022475"/>
    </source>
</evidence>
<dbReference type="AlphaFoldDB" id="A0A0T5NQS3"/>
<evidence type="ECO:0000259" key="8">
    <source>
        <dbReference type="PROSITE" id="PS50928"/>
    </source>
</evidence>
<comment type="similarity">
    <text evidence="7">Belongs to the binding-protein-dependent transport system permease family.</text>
</comment>
<feature type="domain" description="ABC transmembrane type-1" evidence="8">
    <location>
        <begin position="95"/>
        <end position="301"/>
    </location>
</feature>